<dbReference type="InterPro" id="IPR053219">
    <property type="entry name" value="GPCR_Dmsr-1"/>
</dbReference>
<dbReference type="AlphaFoldDB" id="A0A210QDF5"/>
<dbReference type="PANTHER" id="PTHR46273:SF4">
    <property type="entry name" value="AT19640P"/>
    <property type="match status" value="1"/>
</dbReference>
<dbReference type="CDD" id="cd14978">
    <property type="entry name" value="7tmA_FMRFamide_R-like"/>
    <property type="match status" value="1"/>
</dbReference>
<dbReference type="Pfam" id="PF10324">
    <property type="entry name" value="7TM_GPCR_Srw"/>
    <property type="match status" value="1"/>
</dbReference>
<proteinExistence type="predicted"/>
<feature type="transmembrane region" description="Helical" evidence="5">
    <location>
        <begin position="58"/>
        <end position="79"/>
    </location>
</feature>
<dbReference type="InterPro" id="IPR017452">
    <property type="entry name" value="GPCR_Rhodpsn_7TM"/>
</dbReference>
<accession>A0A210QDF5</accession>
<dbReference type="InterPro" id="IPR019427">
    <property type="entry name" value="7TM_GPCR_serpentine_rcpt_Srw"/>
</dbReference>
<dbReference type="GO" id="GO:0005886">
    <property type="term" value="C:plasma membrane"/>
    <property type="evidence" value="ECO:0007669"/>
    <property type="project" value="TreeGrafter"/>
</dbReference>
<feature type="transmembrane region" description="Helical" evidence="5">
    <location>
        <begin position="151"/>
        <end position="169"/>
    </location>
</feature>
<dbReference type="GO" id="GO:0008528">
    <property type="term" value="F:G protein-coupled peptide receptor activity"/>
    <property type="evidence" value="ECO:0007669"/>
    <property type="project" value="InterPro"/>
</dbReference>
<dbReference type="Gene3D" id="1.20.1070.10">
    <property type="entry name" value="Rhodopsin 7-helix transmembrane proteins"/>
    <property type="match status" value="1"/>
</dbReference>
<keyword evidence="4 5" id="KW-0472">Membrane</keyword>
<feature type="transmembrane region" description="Helical" evidence="5">
    <location>
        <begin position="258"/>
        <end position="283"/>
    </location>
</feature>
<evidence type="ECO:0000256" key="4">
    <source>
        <dbReference type="ARBA" id="ARBA00023136"/>
    </source>
</evidence>
<evidence type="ECO:0000256" key="2">
    <source>
        <dbReference type="ARBA" id="ARBA00022692"/>
    </source>
</evidence>
<feature type="transmembrane region" description="Helical" evidence="5">
    <location>
        <begin position="298"/>
        <end position="317"/>
    </location>
</feature>
<comment type="caution">
    <text evidence="7">The sequence shown here is derived from an EMBL/GenBank/DDBJ whole genome shotgun (WGS) entry which is preliminary data.</text>
</comment>
<feature type="domain" description="G-protein coupled receptors family 1 profile" evidence="6">
    <location>
        <begin position="39"/>
        <end position="314"/>
    </location>
</feature>
<dbReference type="EMBL" id="NEDP02004085">
    <property type="protein sequence ID" value="OWF46783.1"/>
    <property type="molecule type" value="Genomic_DNA"/>
</dbReference>
<keyword evidence="2 5" id="KW-0812">Transmembrane</keyword>
<evidence type="ECO:0000313" key="7">
    <source>
        <dbReference type="EMBL" id="OWF46783.1"/>
    </source>
</evidence>
<evidence type="ECO:0000256" key="5">
    <source>
        <dbReference type="SAM" id="Phobius"/>
    </source>
</evidence>
<dbReference type="PANTHER" id="PTHR46273">
    <property type="entry name" value="MYOSUPPRESSIN RECEPTOR 1, ISOFORM B-RELATED"/>
    <property type="match status" value="1"/>
</dbReference>
<dbReference type="PROSITE" id="PS50262">
    <property type="entry name" value="G_PROTEIN_RECEP_F1_2"/>
    <property type="match status" value="1"/>
</dbReference>
<name>A0A210QDF5_MIZYE</name>
<feature type="transmembrane region" description="Helical" evidence="5">
    <location>
        <begin position="203"/>
        <end position="229"/>
    </location>
</feature>
<dbReference type="SUPFAM" id="SSF81321">
    <property type="entry name" value="Family A G protein-coupled receptor-like"/>
    <property type="match status" value="1"/>
</dbReference>
<dbReference type="STRING" id="6573.A0A210QDF5"/>
<evidence type="ECO:0000256" key="3">
    <source>
        <dbReference type="ARBA" id="ARBA00022989"/>
    </source>
</evidence>
<keyword evidence="3 5" id="KW-1133">Transmembrane helix</keyword>
<protein>
    <submittedName>
        <fullName evidence="7">Thyrotropin-releasing hormone receptor</fullName>
    </submittedName>
</protein>
<sequence length="379" mass="43694">MNASVSEIFRSEALEKVSANYMYYHGYVSLVVCLFGIPSNLINITVLTRRHMMTPFNFILTWMAVSDMLTMISYVPFAFHYYCSFSPYSVSPEKNSFPWMLFLLFHINFTATTHTVSIWLGVALAIFRYVHLQSPSKGSLTHMRRKIRARIVVFVIYVGSVLILIPNFASNKLVPLMNNSSIYILEDFHLGTASVKPVVMTNLLLYSVLAKFLPCVLITVYGGLLLRILHKKIKAKRRMWTNNNLITQKSYDTTKNTYMLLVVIILFVVTELPQGILILLSLFLKGFFECVYIPLGDAMDILALINNAINFFLYCIMSSDFRKTLAQMVCQLKRKRSKTRKISLPTHNSKVRTLRLKCLCVLPYDHSRFCNKIYEFIIN</sequence>
<organism evidence="7 8">
    <name type="scientific">Mizuhopecten yessoensis</name>
    <name type="common">Japanese scallop</name>
    <name type="synonym">Patinopecten yessoensis</name>
    <dbReference type="NCBI Taxonomy" id="6573"/>
    <lineage>
        <taxon>Eukaryota</taxon>
        <taxon>Metazoa</taxon>
        <taxon>Spiralia</taxon>
        <taxon>Lophotrochozoa</taxon>
        <taxon>Mollusca</taxon>
        <taxon>Bivalvia</taxon>
        <taxon>Autobranchia</taxon>
        <taxon>Pteriomorphia</taxon>
        <taxon>Pectinida</taxon>
        <taxon>Pectinoidea</taxon>
        <taxon>Pectinidae</taxon>
        <taxon>Mizuhopecten</taxon>
    </lineage>
</organism>
<keyword evidence="7" id="KW-0675">Receptor</keyword>
<reference evidence="7 8" key="1">
    <citation type="journal article" date="2017" name="Nat. Ecol. Evol.">
        <title>Scallop genome provides insights into evolution of bilaterian karyotype and development.</title>
        <authorList>
            <person name="Wang S."/>
            <person name="Zhang J."/>
            <person name="Jiao W."/>
            <person name="Li J."/>
            <person name="Xun X."/>
            <person name="Sun Y."/>
            <person name="Guo X."/>
            <person name="Huan P."/>
            <person name="Dong B."/>
            <person name="Zhang L."/>
            <person name="Hu X."/>
            <person name="Sun X."/>
            <person name="Wang J."/>
            <person name="Zhao C."/>
            <person name="Wang Y."/>
            <person name="Wang D."/>
            <person name="Huang X."/>
            <person name="Wang R."/>
            <person name="Lv J."/>
            <person name="Li Y."/>
            <person name="Zhang Z."/>
            <person name="Liu B."/>
            <person name="Lu W."/>
            <person name="Hui Y."/>
            <person name="Liang J."/>
            <person name="Zhou Z."/>
            <person name="Hou R."/>
            <person name="Li X."/>
            <person name="Liu Y."/>
            <person name="Li H."/>
            <person name="Ning X."/>
            <person name="Lin Y."/>
            <person name="Zhao L."/>
            <person name="Xing Q."/>
            <person name="Dou J."/>
            <person name="Li Y."/>
            <person name="Mao J."/>
            <person name="Guo H."/>
            <person name="Dou H."/>
            <person name="Li T."/>
            <person name="Mu C."/>
            <person name="Jiang W."/>
            <person name="Fu Q."/>
            <person name="Fu X."/>
            <person name="Miao Y."/>
            <person name="Liu J."/>
            <person name="Yu Q."/>
            <person name="Li R."/>
            <person name="Liao H."/>
            <person name="Li X."/>
            <person name="Kong Y."/>
            <person name="Jiang Z."/>
            <person name="Chourrout D."/>
            <person name="Li R."/>
            <person name="Bao Z."/>
        </authorList>
    </citation>
    <scope>NUCLEOTIDE SEQUENCE [LARGE SCALE GENOMIC DNA]</scope>
    <source>
        <strain evidence="7 8">PY_sf001</strain>
    </source>
</reference>
<feature type="transmembrane region" description="Helical" evidence="5">
    <location>
        <begin position="24"/>
        <end position="46"/>
    </location>
</feature>
<evidence type="ECO:0000256" key="1">
    <source>
        <dbReference type="ARBA" id="ARBA00004370"/>
    </source>
</evidence>
<comment type="subcellular location">
    <subcellularLocation>
        <location evidence="1">Membrane</location>
    </subcellularLocation>
</comment>
<evidence type="ECO:0000259" key="6">
    <source>
        <dbReference type="PROSITE" id="PS50262"/>
    </source>
</evidence>
<gene>
    <name evidence="7" type="ORF">KP79_PYT21579</name>
</gene>
<dbReference type="Proteomes" id="UP000242188">
    <property type="component" value="Unassembled WGS sequence"/>
</dbReference>
<feature type="transmembrane region" description="Helical" evidence="5">
    <location>
        <begin position="99"/>
        <end position="130"/>
    </location>
</feature>
<dbReference type="PRINTS" id="PR00237">
    <property type="entry name" value="GPCRRHODOPSN"/>
</dbReference>
<keyword evidence="8" id="KW-1185">Reference proteome</keyword>
<evidence type="ECO:0000313" key="8">
    <source>
        <dbReference type="Proteomes" id="UP000242188"/>
    </source>
</evidence>
<dbReference type="InterPro" id="IPR000276">
    <property type="entry name" value="GPCR_Rhodpsn"/>
</dbReference>
<dbReference type="OrthoDB" id="5864054at2759"/>